<feature type="transmembrane region" description="Helical" evidence="5">
    <location>
        <begin position="24"/>
        <end position="45"/>
    </location>
</feature>
<feature type="transmembrane region" description="Helical" evidence="5">
    <location>
        <begin position="65"/>
        <end position="88"/>
    </location>
</feature>
<evidence type="ECO:0000313" key="8">
    <source>
        <dbReference type="Proteomes" id="UP000199469"/>
    </source>
</evidence>
<dbReference type="InterPro" id="IPR009908">
    <property type="entry name" value="Methylamine_util_MauE"/>
</dbReference>
<gene>
    <name evidence="7" type="ORF">SAMN05421841_1797</name>
</gene>
<evidence type="ECO:0000259" key="6">
    <source>
        <dbReference type="Pfam" id="PF07291"/>
    </source>
</evidence>
<evidence type="ECO:0000256" key="2">
    <source>
        <dbReference type="ARBA" id="ARBA00022692"/>
    </source>
</evidence>
<feature type="transmembrane region" description="Helical" evidence="5">
    <location>
        <begin position="137"/>
        <end position="155"/>
    </location>
</feature>
<comment type="subcellular location">
    <subcellularLocation>
        <location evidence="1">Membrane</location>
        <topology evidence="1">Multi-pass membrane protein</topology>
    </subcellularLocation>
</comment>
<evidence type="ECO:0000256" key="3">
    <source>
        <dbReference type="ARBA" id="ARBA00022989"/>
    </source>
</evidence>
<evidence type="ECO:0000256" key="5">
    <source>
        <dbReference type="SAM" id="Phobius"/>
    </source>
</evidence>
<feature type="domain" description="Methylamine utilisation protein MauE" evidence="6">
    <location>
        <begin position="28"/>
        <end position="151"/>
    </location>
</feature>
<keyword evidence="2 5" id="KW-0812">Transmembrane</keyword>
<dbReference type="STRING" id="356305.SAMN05421841_1797"/>
<dbReference type="GO" id="GO:0030416">
    <property type="term" value="P:methylamine metabolic process"/>
    <property type="evidence" value="ECO:0007669"/>
    <property type="project" value="InterPro"/>
</dbReference>
<dbReference type="Pfam" id="PF07291">
    <property type="entry name" value="MauE"/>
    <property type="match status" value="1"/>
</dbReference>
<evidence type="ECO:0000256" key="4">
    <source>
        <dbReference type="ARBA" id="ARBA00023136"/>
    </source>
</evidence>
<protein>
    <recommendedName>
        <fullName evidence="6">Methylamine utilisation protein MauE domain-containing protein</fullName>
    </recommendedName>
</protein>
<proteinExistence type="predicted"/>
<reference evidence="8" key="1">
    <citation type="submission" date="2016-10" db="EMBL/GenBank/DDBJ databases">
        <authorList>
            <person name="Varghese N."/>
            <person name="Submissions S."/>
        </authorList>
    </citation>
    <scope>NUCLEOTIDE SEQUENCE [LARGE SCALE GENOMIC DNA]</scope>
    <source>
        <strain evidence="8">DSM 17724</strain>
    </source>
</reference>
<evidence type="ECO:0000256" key="1">
    <source>
        <dbReference type="ARBA" id="ARBA00004141"/>
    </source>
</evidence>
<dbReference type="AlphaFoldDB" id="A0A1I0QBH8"/>
<keyword evidence="8" id="KW-1185">Reference proteome</keyword>
<dbReference type="Proteomes" id="UP000199469">
    <property type="component" value="Unassembled WGS sequence"/>
</dbReference>
<name>A0A1I0QBH8_9FLAO</name>
<accession>A0A1I0QBH8</accession>
<organism evidence="7 8">
    <name type="scientific">Chryseobacterium wanjuense</name>
    <dbReference type="NCBI Taxonomy" id="356305"/>
    <lineage>
        <taxon>Bacteria</taxon>
        <taxon>Pseudomonadati</taxon>
        <taxon>Bacteroidota</taxon>
        <taxon>Flavobacteriia</taxon>
        <taxon>Flavobacteriales</taxon>
        <taxon>Weeksellaceae</taxon>
        <taxon>Chryseobacterium group</taxon>
        <taxon>Chryseobacterium</taxon>
    </lineage>
</organism>
<keyword evidence="3 5" id="KW-1133">Transmembrane helix</keyword>
<feature type="transmembrane region" description="Helical" evidence="5">
    <location>
        <begin position="167"/>
        <end position="185"/>
    </location>
</feature>
<sequence length="534" mass="61037">MSLLVLGGIRTLQQILKHSPLKKIFPHLTQILSYFFVLLFCYAAVSKVLDFENFTVQLAQSPLLSAYAGIISYTVIIVEIVTVIILCFPQTRLWGLYASLGLMAGFTIYIYLILYYSDFVPCSCGGILEKLGWTEHLIFNIGCIIIALLAISSFYQRKQISLLKPLFYSALLIIMSTSIVILLFITSEHIIKKENNFTRRFLLHPVLEDKTFDLGMNSYYFAGLDGGKIYLGNVTAPLLLTTVDTSFVNLRSVKVDLDRENYPFRSLQLQVKDSNYYLYDGSIPVIFRGTLGNTIAHTISYRDAFFTQLVILDSSYFAIRTQSSHNRQYMLAALNLQQNPKLQMHPSILKKQIDGVFDSDGKLVTANNSSEILYAYTYRNEFIVLDQRLTILKKLHTIDTTTVAKIQTRRLSDGTHKMSAPPLKVNGAIAANHNLLFIHSNLKGKHESSQMWKKASVIDIYRTDEQEYVGSFYVDKQGESALSYMIADDRYLYVLIRNDLKRYRFREPISKYFKAGNAENLIQSRQKLINLKKK</sequence>
<dbReference type="GO" id="GO:0016020">
    <property type="term" value="C:membrane"/>
    <property type="evidence" value="ECO:0007669"/>
    <property type="project" value="UniProtKB-SubCell"/>
</dbReference>
<feature type="transmembrane region" description="Helical" evidence="5">
    <location>
        <begin position="95"/>
        <end position="117"/>
    </location>
</feature>
<keyword evidence="4 5" id="KW-0472">Membrane</keyword>
<evidence type="ECO:0000313" key="7">
    <source>
        <dbReference type="EMBL" id="SEW24387.1"/>
    </source>
</evidence>
<dbReference type="EMBL" id="FOIU01000001">
    <property type="protein sequence ID" value="SEW24387.1"/>
    <property type="molecule type" value="Genomic_DNA"/>
</dbReference>